<name>A0A4R7TY24_9BACT</name>
<dbReference type="RefSeq" id="WP_134076563.1">
    <property type="nucleotide sequence ID" value="NZ_SOCH01000003.1"/>
</dbReference>
<dbReference type="AlphaFoldDB" id="A0A4R7TY24"/>
<dbReference type="EMBL" id="SOCH01000003">
    <property type="protein sequence ID" value="TDU97791.1"/>
    <property type="molecule type" value="Genomic_DNA"/>
</dbReference>
<sequence length="692" mass="82722">MIKLSEYVDYEGEIKLYKYRITNLANGYLKFHLKANDLIILDYESTITGYIPQSTISIVEKPEDDKAFYNFIDSFQFITNDIVYEPIVSSRNDFFLFSLKDKENIDFEKDELYFIDSSSSVDYDFSPESNNEHYLYQIQFANIKQLKNYDIRKIEYKFKDEINLKPTKQIYLKVEPTILISDLVFKGRKVINNSNILHNYVPNYKIKTDITPVKFYPHLVHPINVQKEYDCWLDQTNIFFDLFNTHFYNKDRIEWNTIYKNLILRYLQNIESKELKEFLNLINDCIGVTETIASGYKKIYDGGEDIKDKDAFQNRIYSGNDPKQFCDFKIFNFLKFFSYDNPAITKTLETILLMFSEYIPSNWTFKGGLTQEHELYLPFYLETSQTSGVWNIKSNFYIFNSQKNIWEPKDNLLSNHNIFSFHTKLIALPILPEKISEINISNTPLDFNTSNSHNFNYLMWNPSKASDIEKYFASLKPEKPNLEYIYKKVSWKLDTKPPHPRSRFDEQPDEEYYPIYPNVPENAENRWKSWDDFWKLNSWRPEIKSILENPEYKDYDKDYLARSIRIWRENFKTSYSPFNSNHGAQKGWSLCFDAEWLVLTFKIKIDLNKYEFPKPDFLYKNERDFLNTLNVDHREKLLICFEIEDDDFILEDITIKSIYANELDVEIKDCMHKVYKLNYNESKTAGETKIII</sequence>
<organism evidence="1 2">
    <name type="scientific">Metamycoplasma hyosynoviae</name>
    <dbReference type="NCBI Taxonomy" id="29559"/>
    <lineage>
        <taxon>Bacteria</taxon>
        <taxon>Bacillati</taxon>
        <taxon>Mycoplasmatota</taxon>
        <taxon>Mycoplasmoidales</taxon>
        <taxon>Metamycoplasmataceae</taxon>
        <taxon>Metamycoplasma</taxon>
    </lineage>
</organism>
<gene>
    <name evidence="1" type="ORF">JN03_0307</name>
</gene>
<dbReference type="Proteomes" id="UP000294882">
    <property type="component" value="Unassembled WGS sequence"/>
</dbReference>
<evidence type="ECO:0000313" key="2">
    <source>
        <dbReference type="Proteomes" id="UP000294882"/>
    </source>
</evidence>
<accession>A0A4R7TY24</accession>
<proteinExistence type="predicted"/>
<protein>
    <submittedName>
        <fullName evidence="1">Uncharacterized protein</fullName>
    </submittedName>
</protein>
<evidence type="ECO:0000313" key="1">
    <source>
        <dbReference type="EMBL" id="TDU97791.1"/>
    </source>
</evidence>
<comment type="caution">
    <text evidence="1">The sequence shown here is derived from an EMBL/GenBank/DDBJ whole genome shotgun (WGS) entry which is preliminary data.</text>
</comment>
<reference evidence="1 2" key="1">
    <citation type="submission" date="2019-03" db="EMBL/GenBank/DDBJ databases">
        <title>Genomic Encyclopedia of Archaeal and Bacterial Type Strains, Phase II (KMG-II): from individual species to whole genera.</title>
        <authorList>
            <person name="Goeker M."/>
        </authorList>
    </citation>
    <scope>NUCLEOTIDE SEQUENCE [LARGE SCALE GENOMIC DNA]</scope>
    <source>
        <strain evidence="1 2">ATCC 25591</strain>
    </source>
</reference>